<protein>
    <submittedName>
        <fullName evidence="2">Uncharacterized protein</fullName>
    </submittedName>
</protein>
<feature type="transmembrane region" description="Helical" evidence="1">
    <location>
        <begin position="119"/>
        <end position="141"/>
    </location>
</feature>
<evidence type="ECO:0000313" key="3">
    <source>
        <dbReference type="Proteomes" id="UP000177987"/>
    </source>
</evidence>
<proteinExistence type="predicted"/>
<accession>A0A1G2SGJ3</accession>
<dbReference type="AlphaFoldDB" id="A0A1G2SGJ3"/>
<keyword evidence="1" id="KW-1133">Transmembrane helix</keyword>
<name>A0A1G2SGJ3_9BACT</name>
<sequence length="155" mass="18099">MEHSKETIYEGILRVRQYGVFLALAFAVLHILAFLSIQWIERNEIRQELVQWSQTLPKVDPAEPAKELHLPEDILALHVDKLERTGFYEMKTDKEYLAYANPNNNYILAKSEESAKHEVLHFATILGMLFVGDLLLLLGWWRFTRSKVQELFEVA</sequence>
<feature type="transmembrane region" description="Helical" evidence="1">
    <location>
        <begin position="20"/>
        <end position="40"/>
    </location>
</feature>
<dbReference type="Proteomes" id="UP000177987">
    <property type="component" value="Unassembled WGS sequence"/>
</dbReference>
<evidence type="ECO:0000313" key="2">
    <source>
        <dbReference type="EMBL" id="OHA84115.1"/>
    </source>
</evidence>
<comment type="caution">
    <text evidence="2">The sequence shown here is derived from an EMBL/GenBank/DDBJ whole genome shotgun (WGS) entry which is preliminary data.</text>
</comment>
<keyword evidence="1" id="KW-0812">Transmembrane</keyword>
<dbReference type="STRING" id="1802727.A2937_02885"/>
<gene>
    <name evidence="2" type="ORF">A2937_02885</name>
</gene>
<organism evidence="2 3">
    <name type="scientific">Candidatus Yonathbacteria bacterium RIFCSPLOWO2_01_FULL_47_33b</name>
    <dbReference type="NCBI Taxonomy" id="1802727"/>
    <lineage>
        <taxon>Bacteria</taxon>
        <taxon>Candidatus Yonathiibacteriota</taxon>
    </lineage>
</organism>
<keyword evidence="1" id="KW-0472">Membrane</keyword>
<dbReference type="EMBL" id="MHUW01000007">
    <property type="protein sequence ID" value="OHA84115.1"/>
    <property type="molecule type" value="Genomic_DNA"/>
</dbReference>
<reference evidence="2 3" key="1">
    <citation type="journal article" date="2016" name="Nat. Commun.">
        <title>Thousands of microbial genomes shed light on interconnected biogeochemical processes in an aquifer system.</title>
        <authorList>
            <person name="Anantharaman K."/>
            <person name="Brown C.T."/>
            <person name="Hug L.A."/>
            <person name="Sharon I."/>
            <person name="Castelle C.J."/>
            <person name="Probst A.J."/>
            <person name="Thomas B.C."/>
            <person name="Singh A."/>
            <person name="Wilkins M.J."/>
            <person name="Karaoz U."/>
            <person name="Brodie E.L."/>
            <person name="Williams K.H."/>
            <person name="Hubbard S.S."/>
            <person name="Banfield J.F."/>
        </authorList>
    </citation>
    <scope>NUCLEOTIDE SEQUENCE [LARGE SCALE GENOMIC DNA]</scope>
</reference>
<evidence type="ECO:0000256" key="1">
    <source>
        <dbReference type="SAM" id="Phobius"/>
    </source>
</evidence>